<gene>
    <name evidence="1" type="ORF">M9Y10_020132</name>
</gene>
<accession>A0ABR2HFG6</accession>
<name>A0ABR2HFG6_9EUKA</name>
<organism evidence="1 2">
    <name type="scientific">Tritrichomonas musculus</name>
    <dbReference type="NCBI Taxonomy" id="1915356"/>
    <lineage>
        <taxon>Eukaryota</taxon>
        <taxon>Metamonada</taxon>
        <taxon>Parabasalia</taxon>
        <taxon>Tritrichomonadida</taxon>
        <taxon>Tritrichomonadidae</taxon>
        <taxon>Tritrichomonas</taxon>
    </lineage>
</organism>
<dbReference type="InterPro" id="IPR011333">
    <property type="entry name" value="SKP1/BTB/POZ_sf"/>
</dbReference>
<sequence length="197" mass="23738">MEGININIPEIKVENDFSIIYKGKDEDDDNNIIEIKTSKDEVVRTLRYFKQRINEVQHLNEYYIHDKFSCNIFKEFIESIKTKALTLTEYNYQEYYQLSKKYEYYELQQEIEKFAKQRPDLKAVINQLSTKSNFIEENEEVDIISDPIKEEIISKHLDICLRNPNLIKLPIQMLNRILNSPNRVLNDYHLLFDFIMR</sequence>
<keyword evidence="2" id="KW-1185">Reference proteome</keyword>
<evidence type="ECO:0000313" key="2">
    <source>
        <dbReference type="Proteomes" id="UP001470230"/>
    </source>
</evidence>
<dbReference type="EMBL" id="JAPFFF010000029">
    <property type="protein sequence ID" value="KAK8846128.1"/>
    <property type="molecule type" value="Genomic_DNA"/>
</dbReference>
<protein>
    <submittedName>
        <fullName evidence="1">Uncharacterized protein</fullName>
    </submittedName>
</protein>
<dbReference type="Proteomes" id="UP001470230">
    <property type="component" value="Unassembled WGS sequence"/>
</dbReference>
<comment type="caution">
    <text evidence="1">The sequence shown here is derived from an EMBL/GenBank/DDBJ whole genome shotgun (WGS) entry which is preliminary data.</text>
</comment>
<reference evidence="1 2" key="1">
    <citation type="submission" date="2024-04" db="EMBL/GenBank/DDBJ databases">
        <title>Tritrichomonas musculus Genome.</title>
        <authorList>
            <person name="Alves-Ferreira E."/>
            <person name="Grigg M."/>
            <person name="Lorenzi H."/>
            <person name="Galac M."/>
        </authorList>
    </citation>
    <scope>NUCLEOTIDE SEQUENCE [LARGE SCALE GENOMIC DNA]</scope>
    <source>
        <strain evidence="1 2">EAF2021</strain>
    </source>
</reference>
<proteinExistence type="predicted"/>
<dbReference type="Gene3D" id="3.30.710.10">
    <property type="entry name" value="Potassium Channel Kv1.1, Chain A"/>
    <property type="match status" value="1"/>
</dbReference>
<evidence type="ECO:0000313" key="1">
    <source>
        <dbReference type="EMBL" id="KAK8846128.1"/>
    </source>
</evidence>